<dbReference type="Proteomes" id="UP000663828">
    <property type="component" value="Unassembled WGS sequence"/>
</dbReference>
<organism evidence="1 2">
    <name type="scientific">Adineta ricciae</name>
    <name type="common">Rotifer</name>
    <dbReference type="NCBI Taxonomy" id="249248"/>
    <lineage>
        <taxon>Eukaryota</taxon>
        <taxon>Metazoa</taxon>
        <taxon>Spiralia</taxon>
        <taxon>Gnathifera</taxon>
        <taxon>Rotifera</taxon>
        <taxon>Eurotatoria</taxon>
        <taxon>Bdelloidea</taxon>
        <taxon>Adinetida</taxon>
        <taxon>Adinetidae</taxon>
        <taxon>Adineta</taxon>
    </lineage>
</organism>
<name>A0A814XH15_ADIRI</name>
<protein>
    <submittedName>
        <fullName evidence="1">Uncharacterized protein</fullName>
    </submittedName>
</protein>
<reference evidence="1" key="1">
    <citation type="submission" date="2021-02" db="EMBL/GenBank/DDBJ databases">
        <authorList>
            <person name="Nowell W R."/>
        </authorList>
    </citation>
    <scope>NUCLEOTIDE SEQUENCE</scope>
</reference>
<keyword evidence="2" id="KW-1185">Reference proteome</keyword>
<evidence type="ECO:0000313" key="2">
    <source>
        <dbReference type="Proteomes" id="UP000663828"/>
    </source>
</evidence>
<dbReference type="AlphaFoldDB" id="A0A814XH15"/>
<sequence>MARRFYVFSVIVLCQASRKIQLKEKKKKLKSKGILSGVFVLSRTTTCANPVNCLIDPCQGATRRNYTNAVCRANYCGGCNRNFYVGCKKVDCG</sequence>
<gene>
    <name evidence="1" type="ORF">XAT740_LOCUS24476</name>
</gene>
<dbReference type="EMBL" id="CAJNOR010001897">
    <property type="protein sequence ID" value="CAF1216535.1"/>
    <property type="molecule type" value="Genomic_DNA"/>
</dbReference>
<evidence type="ECO:0000313" key="1">
    <source>
        <dbReference type="EMBL" id="CAF1216535.1"/>
    </source>
</evidence>
<comment type="caution">
    <text evidence="1">The sequence shown here is derived from an EMBL/GenBank/DDBJ whole genome shotgun (WGS) entry which is preliminary data.</text>
</comment>
<proteinExistence type="predicted"/>
<accession>A0A814XH15</accession>